<accession>A0A8H5T0G5</accession>
<feature type="compositionally biased region" description="Basic and acidic residues" evidence="13">
    <location>
        <begin position="293"/>
        <end position="302"/>
    </location>
</feature>
<organism evidence="15 16">
    <name type="scientific">Fusarium heterosporum</name>
    <dbReference type="NCBI Taxonomy" id="42747"/>
    <lineage>
        <taxon>Eukaryota</taxon>
        <taxon>Fungi</taxon>
        <taxon>Dikarya</taxon>
        <taxon>Ascomycota</taxon>
        <taxon>Pezizomycotina</taxon>
        <taxon>Sordariomycetes</taxon>
        <taxon>Hypocreomycetidae</taxon>
        <taxon>Hypocreales</taxon>
        <taxon>Nectriaceae</taxon>
        <taxon>Fusarium</taxon>
        <taxon>Fusarium heterosporum species complex</taxon>
    </lineage>
</organism>
<evidence type="ECO:0000256" key="5">
    <source>
        <dbReference type="ARBA" id="ARBA00022842"/>
    </source>
</evidence>
<comment type="catalytic activity">
    <reaction evidence="12">
        <text>GTP + H2O = GDP + phosphate + H(+)</text>
        <dbReference type="Rhea" id="RHEA:19669"/>
        <dbReference type="ChEBI" id="CHEBI:15377"/>
        <dbReference type="ChEBI" id="CHEBI:15378"/>
        <dbReference type="ChEBI" id="CHEBI:37565"/>
        <dbReference type="ChEBI" id="CHEBI:43474"/>
        <dbReference type="ChEBI" id="CHEBI:58189"/>
    </reaction>
    <physiologicalReaction direction="left-to-right" evidence="12">
        <dbReference type="Rhea" id="RHEA:19670"/>
    </physiologicalReaction>
</comment>
<dbReference type="Gene3D" id="3.90.70.130">
    <property type="match status" value="1"/>
</dbReference>
<dbReference type="GO" id="GO:0003924">
    <property type="term" value="F:GTPase activity"/>
    <property type="evidence" value="ECO:0007669"/>
    <property type="project" value="InterPro"/>
</dbReference>
<dbReference type="GO" id="GO:0046872">
    <property type="term" value="F:metal ion binding"/>
    <property type="evidence" value="ECO:0007669"/>
    <property type="project" value="UniProtKB-KW"/>
</dbReference>
<dbReference type="AlphaFoldDB" id="A0A8H5T0G5"/>
<dbReference type="GO" id="GO:0005525">
    <property type="term" value="F:GTP binding"/>
    <property type="evidence" value="ECO:0007669"/>
    <property type="project" value="UniProtKB-KW"/>
</dbReference>
<keyword evidence="4" id="KW-0378">Hydrolase</keyword>
<dbReference type="CDD" id="cd04137">
    <property type="entry name" value="RheB"/>
    <property type="match status" value="1"/>
</dbReference>
<dbReference type="SMART" id="SM00173">
    <property type="entry name" value="RAS"/>
    <property type="match status" value="1"/>
</dbReference>
<evidence type="ECO:0000256" key="2">
    <source>
        <dbReference type="ARBA" id="ARBA00022723"/>
    </source>
</evidence>
<keyword evidence="7" id="KW-0472">Membrane</keyword>
<dbReference type="NCBIfam" id="TIGR00231">
    <property type="entry name" value="small_GTP"/>
    <property type="match status" value="1"/>
</dbReference>
<evidence type="ECO:0000313" key="15">
    <source>
        <dbReference type="EMBL" id="KAF5660578.1"/>
    </source>
</evidence>
<dbReference type="Pfam" id="PF00071">
    <property type="entry name" value="Ras"/>
    <property type="match status" value="1"/>
</dbReference>
<keyword evidence="1" id="KW-0488">Methylation</keyword>
<keyword evidence="8" id="KW-0449">Lipoprotein</keyword>
<keyword evidence="9" id="KW-0636">Prenylation</keyword>
<dbReference type="GO" id="GO:0007165">
    <property type="term" value="P:signal transduction"/>
    <property type="evidence" value="ECO:0007669"/>
    <property type="project" value="InterPro"/>
</dbReference>
<evidence type="ECO:0000256" key="10">
    <source>
        <dbReference type="ARBA" id="ARBA00037969"/>
    </source>
</evidence>
<feature type="compositionally biased region" description="Basic and acidic residues" evidence="13">
    <location>
        <begin position="358"/>
        <end position="379"/>
    </location>
</feature>
<dbReference type="Proteomes" id="UP000567885">
    <property type="component" value="Unassembled WGS sequence"/>
</dbReference>
<evidence type="ECO:0000313" key="16">
    <source>
        <dbReference type="Proteomes" id="UP000567885"/>
    </source>
</evidence>
<evidence type="ECO:0000256" key="1">
    <source>
        <dbReference type="ARBA" id="ARBA00022481"/>
    </source>
</evidence>
<keyword evidence="3" id="KW-0547">Nucleotide-binding</keyword>
<dbReference type="PRINTS" id="PR00449">
    <property type="entry name" value="RASTRNSFRMNG"/>
</dbReference>
<sequence length="654" mass="72977">MPSPKQRKVAIVGSRSVGKSSLAVRFVDGHFVDSYYPTIENTFSKMIKYKGQDYSTEIVDTAGQDEYSILNSKHFIGIHGYMLVYSVSSLPSFEMVQVIREKILNHLGTESVPIVIVGNKSDLRPEQRQVTPEDGQKVSEKIQCGWTEASARYNENVGKAFELLIGQIEKAQNPGEAPAKSNCILMNFALSGQSRPLSALENCINPTRGPAMLCPESTYKLVHIENQHPDADKSPFAVSEETVPCPEEGCGELVQADELAYHLELHELEAQGATPEPEPELELTAKQRPTVSRKPELSIKECSHKRKKVSTIQAWKDLFVGHGSRSTHSRESSSSERTRHKIKREEAGVPKSPKRGSSSRDRDGERSRKSGRLGRSELGRFAHERKMPPWLVDLLQDESHVGHDGVLPVLGQLLEQSPTTQYAYLCHPAVQHISKLRREGKYLGGFCGYRNIQMLTSHIIAAETPGSHHFGSTFPSIFQIQDLIENAWDMGINSQGRAETGGVKGTRKYIGTPEAQAVFLSLEIPCSVQAFKNKERGKSKQCLFEAVEGYFQGGITSVEDRVHLTGLPPIYLQHPGHSLTIVGFEKQMDGHTNLLVFDPSFRDSSKIRSLIGKEVCHKSSSIDSLLQPYRRGSHYFRKYNQYEVLYLTKYASGP</sequence>
<keyword evidence="16" id="KW-1185">Reference proteome</keyword>
<dbReference type="InterPro" id="IPR001806">
    <property type="entry name" value="Small_GTPase"/>
</dbReference>
<dbReference type="SUPFAM" id="SSF52540">
    <property type="entry name" value="P-loop containing nucleoside triphosphate hydrolases"/>
    <property type="match status" value="1"/>
</dbReference>
<name>A0A8H5T0G5_FUSHE</name>
<dbReference type="EMBL" id="JAAGWQ010000194">
    <property type="protein sequence ID" value="KAF5660578.1"/>
    <property type="molecule type" value="Genomic_DNA"/>
</dbReference>
<comment type="similarity">
    <text evidence="10">Belongs to the small GTPase superfamily. Rheb family.</text>
</comment>
<dbReference type="OrthoDB" id="288987at2759"/>
<dbReference type="SMART" id="SM00174">
    <property type="entry name" value="RHO"/>
    <property type="match status" value="1"/>
</dbReference>
<comment type="caution">
    <text evidence="15">The sequence shown here is derived from an EMBL/GenBank/DDBJ whole genome shotgun (WGS) entry which is preliminary data.</text>
</comment>
<dbReference type="InterPro" id="IPR012462">
    <property type="entry name" value="UFSP1/2_DUB_cat"/>
</dbReference>
<keyword evidence="2" id="KW-0479">Metal-binding</keyword>
<dbReference type="PROSITE" id="PS51420">
    <property type="entry name" value="RHO"/>
    <property type="match status" value="1"/>
</dbReference>
<keyword evidence="5" id="KW-0460">Magnesium</keyword>
<dbReference type="FunFam" id="3.40.50.300:FF:000273">
    <property type="entry name" value="GTP-binding protein Rheb homolog"/>
    <property type="match status" value="1"/>
</dbReference>
<evidence type="ECO:0000256" key="8">
    <source>
        <dbReference type="ARBA" id="ARBA00023288"/>
    </source>
</evidence>
<dbReference type="PANTHER" id="PTHR24070">
    <property type="entry name" value="RAS, DI-RAS, AND RHEB FAMILY MEMBERS OF SMALL GTPASE SUPERFAMILY"/>
    <property type="match status" value="1"/>
</dbReference>
<evidence type="ECO:0000256" key="11">
    <source>
        <dbReference type="ARBA" id="ARBA00046278"/>
    </source>
</evidence>
<dbReference type="GO" id="GO:0016020">
    <property type="term" value="C:membrane"/>
    <property type="evidence" value="ECO:0007669"/>
    <property type="project" value="InterPro"/>
</dbReference>
<dbReference type="InterPro" id="IPR027417">
    <property type="entry name" value="P-loop_NTPase"/>
</dbReference>
<protein>
    <submittedName>
        <fullName evidence="15">Zinc finger with UFM1-specific peptidase domain-containing protein</fullName>
    </submittedName>
</protein>
<comment type="subcellular location">
    <subcellularLocation>
        <location evidence="11">Endomembrane system</location>
        <topology evidence="11">Lipid-anchor</topology>
        <orientation evidence="11">Cytoplasmic side</orientation>
    </subcellularLocation>
</comment>
<evidence type="ECO:0000256" key="6">
    <source>
        <dbReference type="ARBA" id="ARBA00023134"/>
    </source>
</evidence>
<dbReference type="PROSITE" id="PS51421">
    <property type="entry name" value="RAS"/>
    <property type="match status" value="1"/>
</dbReference>
<evidence type="ECO:0000256" key="4">
    <source>
        <dbReference type="ARBA" id="ARBA00022801"/>
    </source>
</evidence>
<reference evidence="15 16" key="1">
    <citation type="submission" date="2020-05" db="EMBL/GenBank/DDBJ databases">
        <title>Identification and distribution of gene clusters putatively required for synthesis of sphingolipid metabolism inhibitors in phylogenetically diverse species of the filamentous fungus Fusarium.</title>
        <authorList>
            <person name="Kim H.-S."/>
            <person name="Busman M."/>
            <person name="Brown D.W."/>
            <person name="Divon H."/>
            <person name="Uhlig S."/>
            <person name="Proctor R.H."/>
        </authorList>
    </citation>
    <scope>NUCLEOTIDE SEQUENCE [LARGE SCALE GENOMIC DNA]</scope>
    <source>
        <strain evidence="15 16">NRRL 20693</strain>
    </source>
</reference>
<evidence type="ECO:0000256" key="9">
    <source>
        <dbReference type="ARBA" id="ARBA00023289"/>
    </source>
</evidence>
<dbReference type="Gene3D" id="3.40.50.300">
    <property type="entry name" value="P-loop containing nucleotide triphosphate hydrolases"/>
    <property type="match status" value="1"/>
</dbReference>
<evidence type="ECO:0000256" key="7">
    <source>
        <dbReference type="ARBA" id="ARBA00023136"/>
    </source>
</evidence>
<feature type="region of interest" description="Disordered" evidence="13">
    <location>
        <begin position="271"/>
        <end position="305"/>
    </location>
</feature>
<dbReference type="InterPro" id="IPR005225">
    <property type="entry name" value="Small_GTP-bd"/>
</dbReference>
<evidence type="ECO:0000256" key="12">
    <source>
        <dbReference type="ARBA" id="ARBA00049117"/>
    </source>
</evidence>
<evidence type="ECO:0000256" key="3">
    <source>
        <dbReference type="ARBA" id="ARBA00022741"/>
    </source>
</evidence>
<dbReference type="InterPro" id="IPR020849">
    <property type="entry name" value="Small_GTPase_Ras-type"/>
</dbReference>
<gene>
    <name evidence="15" type="ORF">FHETE_8859</name>
</gene>
<dbReference type="SMART" id="SM00175">
    <property type="entry name" value="RAB"/>
    <property type="match status" value="1"/>
</dbReference>
<dbReference type="GO" id="GO:0012505">
    <property type="term" value="C:endomembrane system"/>
    <property type="evidence" value="ECO:0007669"/>
    <property type="project" value="UniProtKB-SubCell"/>
</dbReference>
<keyword evidence="6" id="KW-0342">GTP-binding</keyword>
<feature type="compositionally biased region" description="Basic and acidic residues" evidence="13">
    <location>
        <begin position="328"/>
        <end position="348"/>
    </location>
</feature>
<feature type="region of interest" description="Disordered" evidence="13">
    <location>
        <begin position="322"/>
        <end position="379"/>
    </location>
</feature>
<evidence type="ECO:0000256" key="13">
    <source>
        <dbReference type="SAM" id="MobiDB-lite"/>
    </source>
</evidence>
<dbReference type="PROSITE" id="PS51419">
    <property type="entry name" value="RAB"/>
    <property type="match status" value="1"/>
</dbReference>
<feature type="domain" description="UFSP1/2/DUB catalytic" evidence="14">
    <location>
        <begin position="420"/>
        <end position="644"/>
    </location>
</feature>
<dbReference type="Pfam" id="PF07910">
    <property type="entry name" value="Peptidase_C78"/>
    <property type="match status" value="1"/>
</dbReference>
<evidence type="ECO:0000259" key="14">
    <source>
        <dbReference type="Pfam" id="PF07910"/>
    </source>
</evidence>
<proteinExistence type="inferred from homology"/>